<protein>
    <recommendedName>
        <fullName evidence="10">Cytochrome b561 domain-containing protein</fullName>
    </recommendedName>
</protein>
<comment type="subcellular location">
    <subcellularLocation>
        <location evidence="1">Membrane</location>
    </subcellularLocation>
</comment>
<gene>
    <name evidence="11" type="ORF">DH2020_041731</name>
</gene>
<evidence type="ECO:0000256" key="2">
    <source>
        <dbReference type="ARBA" id="ARBA00022448"/>
    </source>
</evidence>
<dbReference type="Proteomes" id="UP001318860">
    <property type="component" value="Unassembled WGS sequence"/>
</dbReference>
<evidence type="ECO:0000256" key="1">
    <source>
        <dbReference type="ARBA" id="ARBA00004370"/>
    </source>
</evidence>
<keyword evidence="2" id="KW-0813">Transport</keyword>
<dbReference type="PROSITE" id="PS50939">
    <property type="entry name" value="CYTOCHROME_B561"/>
    <property type="match status" value="1"/>
</dbReference>
<dbReference type="SMART" id="SM00665">
    <property type="entry name" value="B561"/>
    <property type="match status" value="1"/>
</dbReference>
<evidence type="ECO:0000313" key="12">
    <source>
        <dbReference type="Proteomes" id="UP001318860"/>
    </source>
</evidence>
<keyword evidence="9" id="KW-0732">Signal</keyword>
<accession>A0ABR0UQB6</accession>
<evidence type="ECO:0000256" key="7">
    <source>
        <dbReference type="SAM" id="MobiDB-lite"/>
    </source>
</evidence>
<feature type="transmembrane region" description="Helical" evidence="8">
    <location>
        <begin position="179"/>
        <end position="199"/>
    </location>
</feature>
<proteinExistence type="predicted"/>
<evidence type="ECO:0000256" key="8">
    <source>
        <dbReference type="SAM" id="Phobius"/>
    </source>
</evidence>
<dbReference type="InterPro" id="IPR006593">
    <property type="entry name" value="Cyt_b561/ferric_Rdtase_TM"/>
</dbReference>
<evidence type="ECO:0000256" key="3">
    <source>
        <dbReference type="ARBA" id="ARBA00022692"/>
    </source>
</evidence>
<feature type="transmembrane region" description="Helical" evidence="8">
    <location>
        <begin position="115"/>
        <end position="135"/>
    </location>
</feature>
<dbReference type="Gene3D" id="1.20.120.1770">
    <property type="match status" value="1"/>
</dbReference>
<feature type="transmembrane region" description="Helical" evidence="8">
    <location>
        <begin position="86"/>
        <end position="103"/>
    </location>
</feature>
<feature type="signal peptide" evidence="9">
    <location>
        <begin position="1"/>
        <end position="19"/>
    </location>
</feature>
<organism evidence="11 12">
    <name type="scientific">Rehmannia glutinosa</name>
    <name type="common">Chinese foxglove</name>
    <dbReference type="NCBI Taxonomy" id="99300"/>
    <lineage>
        <taxon>Eukaryota</taxon>
        <taxon>Viridiplantae</taxon>
        <taxon>Streptophyta</taxon>
        <taxon>Embryophyta</taxon>
        <taxon>Tracheophyta</taxon>
        <taxon>Spermatophyta</taxon>
        <taxon>Magnoliopsida</taxon>
        <taxon>eudicotyledons</taxon>
        <taxon>Gunneridae</taxon>
        <taxon>Pentapetalae</taxon>
        <taxon>asterids</taxon>
        <taxon>lamiids</taxon>
        <taxon>Lamiales</taxon>
        <taxon>Orobanchaceae</taxon>
        <taxon>Rehmannieae</taxon>
        <taxon>Rehmannia</taxon>
    </lineage>
</organism>
<feature type="region of interest" description="Disordered" evidence="7">
    <location>
        <begin position="35"/>
        <end position="71"/>
    </location>
</feature>
<dbReference type="EMBL" id="JABTTQ020002392">
    <property type="protein sequence ID" value="KAK6124522.1"/>
    <property type="molecule type" value="Genomic_DNA"/>
</dbReference>
<feature type="transmembrane region" description="Helical" evidence="8">
    <location>
        <begin position="211"/>
        <end position="232"/>
    </location>
</feature>
<name>A0ABR0UQB6_REHGL</name>
<evidence type="ECO:0000256" key="5">
    <source>
        <dbReference type="ARBA" id="ARBA00022989"/>
    </source>
</evidence>
<reference evidence="11 12" key="1">
    <citation type="journal article" date="2021" name="Comput. Struct. Biotechnol. J.">
        <title>De novo genome assembly of the potent medicinal plant Rehmannia glutinosa using nanopore technology.</title>
        <authorList>
            <person name="Ma L."/>
            <person name="Dong C."/>
            <person name="Song C."/>
            <person name="Wang X."/>
            <person name="Zheng X."/>
            <person name="Niu Y."/>
            <person name="Chen S."/>
            <person name="Feng W."/>
        </authorList>
    </citation>
    <scope>NUCLEOTIDE SEQUENCE [LARGE SCALE GENOMIC DNA]</scope>
    <source>
        <strain evidence="11">DH-2019</strain>
    </source>
</reference>
<keyword evidence="4" id="KW-0249">Electron transport</keyword>
<feature type="chain" id="PRO_5045279323" description="Cytochrome b561 domain-containing protein" evidence="9">
    <location>
        <begin position="20"/>
        <end position="237"/>
    </location>
</feature>
<evidence type="ECO:0000313" key="11">
    <source>
        <dbReference type="EMBL" id="KAK6124522.1"/>
    </source>
</evidence>
<sequence length="237" mass="26982">MNFPSVILFCIILCTPSFSAQTSSCNFTRKSLHQEIHHRNQQKQQQQPDHNTSLENHEIGGPRPWRNTHMSHNHRGLRTVHGTVNIIGWGVLLPIGIIIARYFRKQSNDWYSLHILSQVSGFLLGTFGWGLGISFKNAAKQHTMSTHGILGTLIFALAILQLLAMCLQPDEVHVCRKYWVIYHQIVGYALIVLIIANIFEGINNQSAAKRWEWFYGVILGVLGMSALALEVLRWNFN</sequence>
<dbReference type="CDD" id="cd08760">
    <property type="entry name" value="Cyt_b561_FRRS1_like"/>
    <property type="match status" value="1"/>
</dbReference>
<keyword evidence="6 8" id="KW-0472">Membrane</keyword>
<keyword evidence="12" id="KW-1185">Reference proteome</keyword>
<evidence type="ECO:0000256" key="6">
    <source>
        <dbReference type="ARBA" id="ARBA00023136"/>
    </source>
</evidence>
<keyword evidence="3 8" id="KW-0812">Transmembrane</keyword>
<dbReference type="Pfam" id="PF03188">
    <property type="entry name" value="Cytochrom_B561"/>
    <property type="match status" value="1"/>
</dbReference>
<dbReference type="PANTHER" id="PTHR23130:SF153">
    <property type="entry name" value="CYTOCHROME B561 DOMAIN-CONTAINING PROTEIN"/>
    <property type="match status" value="1"/>
</dbReference>
<evidence type="ECO:0000256" key="9">
    <source>
        <dbReference type="SAM" id="SignalP"/>
    </source>
</evidence>
<keyword evidence="5 8" id="KW-1133">Transmembrane helix</keyword>
<evidence type="ECO:0000256" key="4">
    <source>
        <dbReference type="ARBA" id="ARBA00022982"/>
    </source>
</evidence>
<feature type="domain" description="Cytochrome b561" evidence="10">
    <location>
        <begin position="39"/>
        <end position="237"/>
    </location>
</feature>
<dbReference type="PANTHER" id="PTHR23130">
    <property type="entry name" value="CYTOCHROME B561 AND DOMON DOMAIN-CONTAINING PROTEIN"/>
    <property type="match status" value="1"/>
</dbReference>
<evidence type="ECO:0000259" key="10">
    <source>
        <dbReference type="PROSITE" id="PS50939"/>
    </source>
</evidence>
<comment type="caution">
    <text evidence="11">The sequence shown here is derived from an EMBL/GenBank/DDBJ whole genome shotgun (WGS) entry which is preliminary data.</text>
</comment>
<feature type="transmembrane region" description="Helical" evidence="8">
    <location>
        <begin position="147"/>
        <end position="167"/>
    </location>
</feature>